<dbReference type="AlphaFoldDB" id="A0A5C1ADN2"/>
<name>A0A5C1ADN2_9BACT</name>
<sequence length="66" mass="8055">MKCPKGDFHWQAGYGAFSVSQSNVDAVRAYILGQPEHHAKQTYQEDEFREWLRRYEIEWDERYVWD</sequence>
<gene>
    <name evidence="1" type="ORF">PX52LOC_02078</name>
</gene>
<keyword evidence="2" id="KW-1185">Reference proteome</keyword>
<evidence type="ECO:0000313" key="2">
    <source>
        <dbReference type="Proteomes" id="UP000324974"/>
    </source>
</evidence>
<proteinExistence type="predicted"/>
<dbReference type="InterPro" id="IPR036515">
    <property type="entry name" value="Transposase_17_sf"/>
</dbReference>
<dbReference type="Gene3D" id="3.30.70.1290">
    <property type="entry name" value="Transposase IS200-like"/>
    <property type="match status" value="1"/>
</dbReference>
<dbReference type="SUPFAM" id="SSF143422">
    <property type="entry name" value="Transposase IS200-like"/>
    <property type="match status" value="1"/>
</dbReference>
<reference evidence="2" key="1">
    <citation type="submission" date="2019-08" db="EMBL/GenBank/DDBJ databases">
        <title>Limnoglobus roseus gen. nov., sp. nov., a novel freshwater planctomycete with a giant genome from the family Gemmataceae.</title>
        <authorList>
            <person name="Kulichevskaya I.S."/>
            <person name="Naumoff D.G."/>
            <person name="Miroshnikov K."/>
            <person name="Ivanova A."/>
            <person name="Philippov D.A."/>
            <person name="Hakobyan A."/>
            <person name="Rijpstra I.C."/>
            <person name="Sinninghe Damste J.S."/>
            <person name="Liesack W."/>
            <person name="Dedysh S.N."/>
        </authorList>
    </citation>
    <scope>NUCLEOTIDE SEQUENCE [LARGE SCALE GENOMIC DNA]</scope>
    <source>
        <strain evidence="2">PX52</strain>
    </source>
</reference>
<organism evidence="1 2">
    <name type="scientific">Limnoglobus roseus</name>
    <dbReference type="NCBI Taxonomy" id="2598579"/>
    <lineage>
        <taxon>Bacteria</taxon>
        <taxon>Pseudomonadati</taxon>
        <taxon>Planctomycetota</taxon>
        <taxon>Planctomycetia</taxon>
        <taxon>Gemmatales</taxon>
        <taxon>Gemmataceae</taxon>
        <taxon>Limnoglobus</taxon>
    </lineage>
</organism>
<dbReference type="KEGG" id="lrs:PX52LOC_02078"/>
<dbReference type="GO" id="GO:0003677">
    <property type="term" value="F:DNA binding"/>
    <property type="evidence" value="ECO:0007669"/>
    <property type="project" value="InterPro"/>
</dbReference>
<dbReference type="EMBL" id="CP042425">
    <property type="protein sequence ID" value="QEL15168.1"/>
    <property type="molecule type" value="Genomic_DNA"/>
</dbReference>
<accession>A0A5C1ADN2</accession>
<dbReference type="GO" id="GO:0006313">
    <property type="term" value="P:DNA transposition"/>
    <property type="evidence" value="ECO:0007669"/>
    <property type="project" value="InterPro"/>
</dbReference>
<dbReference type="GO" id="GO:0004803">
    <property type="term" value="F:transposase activity"/>
    <property type="evidence" value="ECO:0007669"/>
    <property type="project" value="InterPro"/>
</dbReference>
<evidence type="ECO:0000313" key="1">
    <source>
        <dbReference type="EMBL" id="QEL15168.1"/>
    </source>
</evidence>
<dbReference type="Proteomes" id="UP000324974">
    <property type="component" value="Chromosome"/>
</dbReference>
<protein>
    <submittedName>
        <fullName evidence="1">Transposase</fullName>
    </submittedName>
</protein>